<dbReference type="Pfam" id="PF08719">
    <property type="entry name" value="NADAR"/>
    <property type="match status" value="1"/>
</dbReference>
<reference evidence="3" key="2">
    <citation type="submission" date="2010-07" db="EMBL/GenBank/DDBJ databases">
        <authorList>
            <consortium name="The Broad Institute Genome Sequencing Platform"/>
            <consortium name="Broad Institute Genome Sequencing Center for Infectious Disease"/>
            <person name="Ma L.-J."/>
            <person name="Dead R."/>
            <person name="Young S."/>
            <person name="Zeng Q."/>
            <person name="Koehrsen M."/>
            <person name="Alvarado L."/>
            <person name="Berlin A."/>
            <person name="Chapman S.B."/>
            <person name="Chen Z."/>
            <person name="Freedman E."/>
            <person name="Gellesch M."/>
            <person name="Goldberg J."/>
            <person name="Griggs A."/>
            <person name="Gujja S."/>
            <person name="Heilman E.R."/>
            <person name="Heiman D."/>
            <person name="Hepburn T."/>
            <person name="Howarth C."/>
            <person name="Jen D."/>
            <person name="Larson L."/>
            <person name="Mehta T."/>
            <person name="Neiman D."/>
            <person name="Pearson M."/>
            <person name="Roberts A."/>
            <person name="Saif S."/>
            <person name="Shea T."/>
            <person name="Shenoy N."/>
            <person name="Sisk P."/>
            <person name="Stolte C."/>
            <person name="Sykes S."/>
            <person name="Walk T."/>
            <person name="White J."/>
            <person name="Yandava C."/>
            <person name="Haas B."/>
            <person name="Nusbaum C."/>
            <person name="Birren B."/>
        </authorList>
    </citation>
    <scope>NUCLEOTIDE SEQUENCE</scope>
    <source>
        <strain evidence="3">R3-111a-1</strain>
    </source>
</reference>
<feature type="domain" description="NADAR" evidence="2">
    <location>
        <begin position="42"/>
        <end position="238"/>
    </location>
</feature>
<evidence type="ECO:0000313" key="4">
    <source>
        <dbReference type="EnsemblFungi" id="EJT73936"/>
    </source>
</evidence>
<dbReference type="EMBL" id="GL385398">
    <property type="protein sequence ID" value="EJT73936.1"/>
    <property type="molecule type" value="Genomic_DNA"/>
</dbReference>
<dbReference type="EMBL" id="GL385398">
    <property type="protein sequence ID" value="EJT73937.1"/>
    <property type="molecule type" value="Genomic_DNA"/>
</dbReference>
<dbReference type="NCBIfam" id="TIGR02464">
    <property type="entry name" value="ribofla_fusion"/>
    <property type="match status" value="1"/>
</dbReference>
<gene>
    <name evidence="4" type="primary">20348248</name>
    <name evidence="3" type="ORF">GGTG_07790</name>
</gene>
<evidence type="ECO:0000256" key="1">
    <source>
        <dbReference type="SAM" id="MobiDB-lite"/>
    </source>
</evidence>
<reference evidence="4" key="4">
    <citation type="journal article" date="2015" name="G3 (Bethesda)">
        <title>Genome sequences of three phytopathogenic species of the Magnaporthaceae family of fungi.</title>
        <authorList>
            <person name="Okagaki L.H."/>
            <person name="Nunes C.C."/>
            <person name="Sailsbery J."/>
            <person name="Clay B."/>
            <person name="Brown D."/>
            <person name="John T."/>
            <person name="Oh Y."/>
            <person name="Young N."/>
            <person name="Fitzgerald M."/>
            <person name="Haas B.J."/>
            <person name="Zeng Q."/>
            <person name="Young S."/>
            <person name="Adiconis X."/>
            <person name="Fan L."/>
            <person name="Levin J.Z."/>
            <person name="Mitchell T.K."/>
            <person name="Okubara P.A."/>
            <person name="Farman M.L."/>
            <person name="Kohn L.M."/>
            <person name="Birren B."/>
            <person name="Ma L.-J."/>
            <person name="Dean R.A."/>
        </authorList>
    </citation>
    <scope>NUCLEOTIDE SEQUENCE</scope>
    <source>
        <strain evidence="4">R3-111a-1</strain>
    </source>
</reference>
<keyword evidence="5" id="KW-1185">Reference proteome</keyword>
<feature type="region of interest" description="Disordered" evidence="1">
    <location>
        <begin position="1"/>
        <end position="43"/>
    </location>
</feature>
<dbReference type="HOGENOM" id="CLU_084247_0_2_1"/>
<protein>
    <recommendedName>
        <fullName evidence="2">NADAR domain-containing protein</fullName>
    </recommendedName>
</protein>
<dbReference type="EnsemblFungi" id="EJT73936">
    <property type="protein sequence ID" value="EJT73936"/>
    <property type="gene ID" value="GGTG_07790"/>
</dbReference>
<dbReference type="RefSeq" id="XP_009223881.1">
    <property type="nucleotide sequence ID" value="XM_009225617.1"/>
</dbReference>
<dbReference type="RefSeq" id="XP_009223880.1">
    <property type="nucleotide sequence ID" value="XM_009225616.1"/>
</dbReference>
<dbReference type="SUPFAM" id="SSF143990">
    <property type="entry name" value="YbiA-like"/>
    <property type="match status" value="1"/>
</dbReference>
<name>J3P2P4_GAET3</name>
<reference evidence="3" key="3">
    <citation type="submission" date="2010-09" db="EMBL/GenBank/DDBJ databases">
        <title>Annotation of Gaeumannomyces graminis var. tritici R3-111a-1.</title>
        <authorList>
            <consortium name="The Broad Institute Genome Sequencing Platform"/>
            <person name="Ma L.-J."/>
            <person name="Dead R."/>
            <person name="Young S.K."/>
            <person name="Zeng Q."/>
            <person name="Gargeya S."/>
            <person name="Fitzgerald M."/>
            <person name="Haas B."/>
            <person name="Abouelleil A."/>
            <person name="Alvarado L."/>
            <person name="Arachchi H.M."/>
            <person name="Berlin A."/>
            <person name="Brown A."/>
            <person name="Chapman S.B."/>
            <person name="Chen Z."/>
            <person name="Dunbar C."/>
            <person name="Freedman E."/>
            <person name="Gearin G."/>
            <person name="Gellesch M."/>
            <person name="Goldberg J."/>
            <person name="Griggs A."/>
            <person name="Gujja S."/>
            <person name="Heiman D."/>
            <person name="Howarth C."/>
            <person name="Larson L."/>
            <person name="Lui A."/>
            <person name="MacDonald P.J.P."/>
            <person name="Mehta T."/>
            <person name="Montmayeur A."/>
            <person name="Murphy C."/>
            <person name="Neiman D."/>
            <person name="Pearson M."/>
            <person name="Priest M."/>
            <person name="Roberts A."/>
            <person name="Saif S."/>
            <person name="Shea T."/>
            <person name="Shenoy N."/>
            <person name="Sisk P."/>
            <person name="Stolte C."/>
            <person name="Sykes S."/>
            <person name="Yandava C."/>
            <person name="Wortman J."/>
            <person name="Nusbaum C."/>
            <person name="Birren B."/>
        </authorList>
    </citation>
    <scope>NUCLEOTIDE SEQUENCE</scope>
    <source>
        <strain evidence="3">R3-111a-1</strain>
    </source>
</reference>
<dbReference type="AlphaFoldDB" id="J3P2P4"/>
<evidence type="ECO:0000313" key="5">
    <source>
        <dbReference type="Proteomes" id="UP000006039"/>
    </source>
</evidence>
<feature type="region of interest" description="Disordered" evidence="1">
    <location>
        <begin position="76"/>
        <end position="103"/>
    </location>
</feature>
<dbReference type="VEuPathDB" id="FungiDB:GGTG_07790"/>
<feature type="compositionally biased region" description="Basic residues" evidence="1">
    <location>
        <begin position="10"/>
        <end position="20"/>
    </location>
</feature>
<feature type="compositionally biased region" description="Acidic residues" evidence="1">
    <location>
        <begin position="84"/>
        <end position="96"/>
    </location>
</feature>
<reference evidence="5" key="1">
    <citation type="submission" date="2010-07" db="EMBL/GenBank/DDBJ databases">
        <title>The genome sequence of Gaeumannomyces graminis var. tritici strain R3-111a-1.</title>
        <authorList>
            <consortium name="The Broad Institute Genome Sequencing Platform"/>
            <person name="Ma L.-J."/>
            <person name="Dead R."/>
            <person name="Young S."/>
            <person name="Zeng Q."/>
            <person name="Koehrsen M."/>
            <person name="Alvarado L."/>
            <person name="Berlin A."/>
            <person name="Chapman S.B."/>
            <person name="Chen Z."/>
            <person name="Freedman E."/>
            <person name="Gellesch M."/>
            <person name="Goldberg J."/>
            <person name="Griggs A."/>
            <person name="Gujja S."/>
            <person name="Heilman E.R."/>
            <person name="Heiman D."/>
            <person name="Hepburn T."/>
            <person name="Howarth C."/>
            <person name="Jen D."/>
            <person name="Larson L."/>
            <person name="Mehta T."/>
            <person name="Neiman D."/>
            <person name="Pearson M."/>
            <person name="Roberts A."/>
            <person name="Saif S."/>
            <person name="Shea T."/>
            <person name="Shenoy N."/>
            <person name="Sisk P."/>
            <person name="Stolte C."/>
            <person name="Sykes S."/>
            <person name="Walk T."/>
            <person name="White J."/>
            <person name="Yandava C."/>
            <person name="Haas B."/>
            <person name="Nusbaum C."/>
            <person name="Birren B."/>
        </authorList>
    </citation>
    <scope>NUCLEOTIDE SEQUENCE [LARGE SCALE GENOMIC DNA]</scope>
    <source>
        <strain evidence="5">R3-111a-1</strain>
    </source>
</reference>
<dbReference type="InterPro" id="IPR012816">
    <property type="entry name" value="NADAR"/>
</dbReference>
<dbReference type="Proteomes" id="UP000006039">
    <property type="component" value="Unassembled WGS sequence"/>
</dbReference>
<dbReference type="eggNOG" id="ENOG502S4FY">
    <property type="taxonomic scope" value="Eukaryota"/>
</dbReference>
<sequence>MIPYREAKATKVKKSKHKGKGGSSASGSQLRERSQSPTRPLYFFTPNERYGEFSQWYRSKFTVTADEIKAVIGRDLEDVHDDQVADPESGDPESGDPESGAAAAAAGPDYLTFRCAEQFMMYCKAARFGDRETQRLVMATDSPKEQKRLGRAVDGFDDGGWDEVKSAVVVAGNMAKFGQNAPLGRALLATGDRLLVEAASRDRVWGIGYTAKTAPHRRKHWGENRLGVALMEVRARLREREQGRKGEEWQEQEGEGE</sequence>
<dbReference type="OrthoDB" id="206452at2759"/>
<evidence type="ECO:0000313" key="3">
    <source>
        <dbReference type="EMBL" id="EJT73937.1"/>
    </source>
</evidence>
<dbReference type="InterPro" id="IPR037238">
    <property type="entry name" value="YbiA-like_sf"/>
</dbReference>
<dbReference type="GeneID" id="20348248"/>
<dbReference type="CDD" id="cd15457">
    <property type="entry name" value="NADAR"/>
    <property type="match status" value="1"/>
</dbReference>
<dbReference type="EnsemblFungi" id="EJT73937">
    <property type="protein sequence ID" value="EJT73937"/>
    <property type="gene ID" value="GGTG_07790"/>
</dbReference>
<evidence type="ECO:0000259" key="2">
    <source>
        <dbReference type="Pfam" id="PF08719"/>
    </source>
</evidence>
<dbReference type="STRING" id="644352.J3P2P4"/>
<reference evidence="4" key="5">
    <citation type="submission" date="2018-04" db="UniProtKB">
        <authorList>
            <consortium name="EnsemblFungi"/>
        </authorList>
    </citation>
    <scope>IDENTIFICATION</scope>
    <source>
        <strain evidence="4">R3-111a-1</strain>
    </source>
</reference>
<proteinExistence type="predicted"/>
<organism evidence="3">
    <name type="scientific">Gaeumannomyces tritici (strain R3-111a-1)</name>
    <name type="common">Wheat and barley take-all root rot fungus</name>
    <name type="synonym">Gaeumannomyces graminis var. tritici</name>
    <dbReference type="NCBI Taxonomy" id="644352"/>
    <lineage>
        <taxon>Eukaryota</taxon>
        <taxon>Fungi</taxon>
        <taxon>Dikarya</taxon>
        <taxon>Ascomycota</taxon>
        <taxon>Pezizomycotina</taxon>
        <taxon>Sordariomycetes</taxon>
        <taxon>Sordariomycetidae</taxon>
        <taxon>Magnaporthales</taxon>
        <taxon>Magnaporthaceae</taxon>
        <taxon>Gaeumannomyces</taxon>
    </lineage>
</organism>
<accession>J3P2P4</accession>
<dbReference type="Gene3D" id="1.10.357.40">
    <property type="entry name" value="YbiA-like"/>
    <property type="match status" value="1"/>
</dbReference>